<proteinExistence type="predicted"/>
<gene>
    <name evidence="2" type="ORF">J2S42_000154</name>
</gene>
<dbReference type="GO" id="GO:0046872">
    <property type="term" value="F:metal ion binding"/>
    <property type="evidence" value="ECO:0007669"/>
    <property type="project" value="InterPro"/>
</dbReference>
<dbReference type="EMBL" id="JAUSUZ010000001">
    <property type="protein sequence ID" value="MDQ0363485.1"/>
    <property type="molecule type" value="Genomic_DNA"/>
</dbReference>
<dbReference type="Gene3D" id="1.20.120.450">
    <property type="entry name" value="dinb family like domain"/>
    <property type="match status" value="1"/>
</dbReference>
<comment type="caution">
    <text evidence="2">The sequence shown here is derived from an EMBL/GenBank/DDBJ whole genome shotgun (WGS) entry which is preliminary data.</text>
</comment>
<dbReference type="NCBIfam" id="TIGR03086">
    <property type="entry name" value="TIGR03086 family metal-binding protein"/>
    <property type="match status" value="1"/>
</dbReference>
<protein>
    <submittedName>
        <fullName evidence="2">Uncharacterized protein (TIGR03086 family)</fullName>
    </submittedName>
</protein>
<evidence type="ECO:0000313" key="2">
    <source>
        <dbReference type="EMBL" id="MDQ0363485.1"/>
    </source>
</evidence>
<dbReference type="RefSeq" id="WP_307234154.1">
    <property type="nucleotide sequence ID" value="NZ_JAUSUZ010000001.1"/>
</dbReference>
<evidence type="ECO:0000259" key="1">
    <source>
        <dbReference type="Pfam" id="PF11716"/>
    </source>
</evidence>
<dbReference type="InterPro" id="IPR017517">
    <property type="entry name" value="Maleyloyr_isom"/>
</dbReference>
<dbReference type="NCBIfam" id="TIGR03083">
    <property type="entry name" value="maleylpyruvate isomerase family mycothiol-dependent enzyme"/>
    <property type="match status" value="1"/>
</dbReference>
<sequence>MQLHEVLRRAFAGTAAVVHGVAPEQLGMPTPCTDWDVRALTNHLLQVAAALSLAGRRLPVPAELWGRDLMTADGPGDGFDDDRRAALEAWSQPSAWDGTIAMGGMAMPARMTVSMLISDLAIHGWDLAQATGQPYAVDPAVADVTREFVAGSAARGREMGIFAAAQPVTDGADAFGEALALSGRARP</sequence>
<dbReference type="AlphaFoldDB" id="A0AAE3VTR2"/>
<name>A0AAE3VTR2_9ACTN</name>
<keyword evidence="3" id="KW-1185">Reference proteome</keyword>
<dbReference type="InterPro" id="IPR034660">
    <property type="entry name" value="DinB/YfiT-like"/>
</dbReference>
<dbReference type="SUPFAM" id="SSF109854">
    <property type="entry name" value="DinB/YfiT-like putative metalloenzymes"/>
    <property type="match status" value="1"/>
</dbReference>
<reference evidence="2 3" key="1">
    <citation type="submission" date="2023-07" db="EMBL/GenBank/DDBJ databases">
        <title>Sequencing the genomes of 1000 actinobacteria strains.</title>
        <authorList>
            <person name="Klenk H.-P."/>
        </authorList>
    </citation>
    <scope>NUCLEOTIDE SEQUENCE [LARGE SCALE GENOMIC DNA]</scope>
    <source>
        <strain evidence="2 3">DSM 44709</strain>
    </source>
</reference>
<dbReference type="Proteomes" id="UP001240236">
    <property type="component" value="Unassembled WGS sequence"/>
</dbReference>
<dbReference type="Pfam" id="PF11716">
    <property type="entry name" value="MDMPI_N"/>
    <property type="match status" value="1"/>
</dbReference>
<dbReference type="InterPro" id="IPR017520">
    <property type="entry name" value="CHP03086"/>
</dbReference>
<dbReference type="InterPro" id="IPR024344">
    <property type="entry name" value="MDMPI_metal-binding"/>
</dbReference>
<organism evidence="2 3">
    <name type="scientific">Catenuloplanes indicus</name>
    <dbReference type="NCBI Taxonomy" id="137267"/>
    <lineage>
        <taxon>Bacteria</taxon>
        <taxon>Bacillati</taxon>
        <taxon>Actinomycetota</taxon>
        <taxon>Actinomycetes</taxon>
        <taxon>Micromonosporales</taxon>
        <taxon>Micromonosporaceae</taxon>
        <taxon>Catenuloplanes</taxon>
    </lineage>
</organism>
<evidence type="ECO:0000313" key="3">
    <source>
        <dbReference type="Proteomes" id="UP001240236"/>
    </source>
</evidence>
<accession>A0AAE3VTR2</accession>
<feature type="domain" description="Mycothiol-dependent maleylpyruvate isomerase metal-binding" evidence="1">
    <location>
        <begin position="7"/>
        <end position="128"/>
    </location>
</feature>